<dbReference type="OrthoDB" id="66881at2759"/>
<dbReference type="Pfam" id="PF00743">
    <property type="entry name" value="FMO-like"/>
    <property type="match status" value="3"/>
</dbReference>
<dbReference type="Gene3D" id="3.50.50.60">
    <property type="entry name" value="FAD/NAD(P)-binding domain"/>
    <property type="match status" value="2"/>
</dbReference>
<dbReference type="InterPro" id="IPR050346">
    <property type="entry name" value="FMO-like"/>
</dbReference>
<dbReference type="SUPFAM" id="SSF51905">
    <property type="entry name" value="FAD/NAD(P)-binding domain"/>
    <property type="match status" value="2"/>
</dbReference>
<dbReference type="PIRSF" id="PIRSF000332">
    <property type="entry name" value="FMO"/>
    <property type="match status" value="1"/>
</dbReference>
<dbReference type="GO" id="GO:0004499">
    <property type="term" value="F:N,N-dimethylaniline monooxygenase activity"/>
    <property type="evidence" value="ECO:0007669"/>
    <property type="project" value="InterPro"/>
</dbReference>
<keyword evidence="5" id="KW-0560">Oxidoreductase</keyword>
<evidence type="ECO:0000256" key="5">
    <source>
        <dbReference type="ARBA" id="ARBA00023002"/>
    </source>
</evidence>
<dbReference type="EMBL" id="LLXE01000017">
    <property type="protein sequence ID" value="KUM65956.1"/>
    <property type="molecule type" value="Genomic_DNA"/>
</dbReference>
<dbReference type="PRINTS" id="PR00419">
    <property type="entry name" value="ADXRDTASE"/>
</dbReference>
<protein>
    <recommendedName>
        <fullName evidence="8">FAD dependent oxidoreductase domain-containing protein</fullName>
    </recommendedName>
</protein>
<evidence type="ECO:0000256" key="1">
    <source>
        <dbReference type="ARBA" id="ARBA00009183"/>
    </source>
</evidence>
<dbReference type="InterPro" id="IPR036188">
    <property type="entry name" value="FAD/NAD-bd_sf"/>
</dbReference>
<organism evidence="6 7">
    <name type="scientific">Penicillium freii</name>
    <dbReference type="NCBI Taxonomy" id="48697"/>
    <lineage>
        <taxon>Eukaryota</taxon>
        <taxon>Fungi</taxon>
        <taxon>Dikarya</taxon>
        <taxon>Ascomycota</taxon>
        <taxon>Pezizomycotina</taxon>
        <taxon>Eurotiomycetes</taxon>
        <taxon>Eurotiomycetidae</taxon>
        <taxon>Eurotiales</taxon>
        <taxon>Aspergillaceae</taxon>
        <taxon>Penicillium</taxon>
    </lineage>
</organism>
<name>A0A101MSP8_PENFR</name>
<sequence>MSDCQVRRVAVIGAGISGVLSAGHLIALGIEVTVFERNEAPGGVWVYDERKPPEPSYPSMKASRADLIGTDREDPEKFLLQHAPPGPCYYNLKNNVPTPLLEVTLKEWPNDTPDFVKHQVVQQYIEEMSMKAQVHDVTIYGARVRNIGKTGENWTVSWSTLQQNGESKITELNDSSCFDAVVVATGHYHAPRIPEIPGLSETKKRYGSRIIHSKEYRLPEDFKDKNILLVGGGVSSVDIANDLSPFAKTIYQSTRDSHFDLDPIMLPKNGLRVGDVSFVEIHDHDGSLLENEPLPITIHLVTGQRLHGIHTIMLCTGYHITLPFLRQYHSDETSLQDANETILVTDGTQVHNLHKDIFYLPDPTLAFVGLPLYTFTFSVFDFQAIVVAQILSGIVKLPDEGEMRDEYNKKVEEVGLGKTFHSLQSKEEPYVSDLLSWVNTSRSAQGLAPIEGFSPKWYAAKEALRQRYREQIKKPENGAQ</sequence>
<reference evidence="6 7" key="1">
    <citation type="submission" date="2015-10" db="EMBL/GenBank/DDBJ databases">
        <title>Genome sequencing of Penicillium freii.</title>
        <authorList>
            <person name="Nguyen H.D."/>
            <person name="Visagie C.M."/>
            <person name="Seifert K.A."/>
        </authorList>
    </citation>
    <scope>NUCLEOTIDE SEQUENCE [LARGE SCALE GENOMIC DNA]</scope>
    <source>
        <strain evidence="6 7">DAOM 242723</strain>
    </source>
</reference>
<dbReference type="InterPro" id="IPR000960">
    <property type="entry name" value="Flavin_mOase"/>
</dbReference>
<dbReference type="InterPro" id="IPR020946">
    <property type="entry name" value="Flavin_mOase-like"/>
</dbReference>
<evidence type="ECO:0000256" key="2">
    <source>
        <dbReference type="ARBA" id="ARBA00022630"/>
    </source>
</evidence>
<evidence type="ECO:0008006" key="8">
    <source>
        <dbReference type="Google" id="ProtNLM"/>
    </source>
</evidence>
<comment type="similarity">
    <text evidence="1">Belongs to the FMO family.</text>
</comment>
<dbReference type="PANTHER" id="PTHR23023">
    <property type="entry name" value="DIMETHYLANILINE MONOOXYGENASE"/>
    <property type="match status" value="1"/>
</dbReference>
<keyword evidence="2" id="KW-0285">Flavoprotein</keyword>
<dbReference type="STRING" id="48697.A0A101MSP8"/>
<proteinExistence type="inferred from homology"/>
<keyword evidence="4" id="KW-0521">NADP</keyword>
<evidence type="ECO:0000313" key="6">
    <source>
        <dbReference type="EMBL" id="KUM65956.1"/>
    </source>
</evidence>
<keyword evidence="3" id="KW-0274">FAD</keyword>
<dbReference type="AlphaFoldDB" id="A0A101MSP8"/>
<evidence type="ECO:0000256" key="4">
    <source>
        <dbReference type="ARBA" id="ARBA00022857"/>
    </source>
</evidence>
<dbReference type="Proteomes" id="UP000055045">
    <property type="component" value="Unassembled WGS sequence"/>
</dbReference>
<accession>A0A101MSP8</accession>
<evidence type="ECO:0000313" key="7">
    <source>
        <dbReference type="Proteomes" id="UP000055045"/>
    </source>
</evidence>
<comment type="caution">
    <text evidence="6">The sequence shown here is derived from an EMBL/GenBank/DDBJ whole genome shotgun (WGS) entry which is preliminary data.</text>
</comment>
<gene>
    <name evidence="6" type="ORF">ACN42_g1168</name>
</gene>
<dbReference type="GO" id="GO:0050661">
    <property type="term" value="F:NADP binding"/>
    <property type="evidence" value="ECO:0007669"/>
    <property type="project" value="InterPro"/>
</dbReference>
<keyword evidence="7" id="KW-1185">Reference proteome</keyword>
<evidence type="ECO:0000256" key="3">
    <source>
        <dbReference type="ARBA" id="ARBA00022827"/>
    </source>
</evidence>
<dbReference type="GO" id="GO:0050660">
    <property type="term" value="F:flavin adenine dinucleotide binding"/>
    <property type="evidence" value="ECO:0007669"/>
    <property type="project" value="InterPro"/>
</dbReference>